<evidence type="ECO:0000259" key="4">
    <source>
        <dbReference type="SMART" id="SM00927"/>
    </source>
</evidence>
<organism evidence="5 6">
    <name type="scientific">Oceanobacillus locisalsi</name>
    <dbReference type="NCBI Taxonomy" id="546107"/>
    <lineage>
        <taxon>Bacteria</taxon>
        <taxon>Bacillati</taxon>
        <taxon>Bacillota</taxon>
        <taxon>Bacilli</taxon>
        <taxon>Bacillales</taxon>
        <taxon>Bacillaceae</taxon>
        <taxon>Oceanobacillus</taxon>
    </lineage>
</organism>
<dbReference type="SMART" id="SM00927">
    <property type="entry name" value="MutH"/>
    <property type="match status" value="1"/>
</dbReference>
<dbReference type="CDD" id="cd22356">
    <property type="entry name" value="Sau3AI_N-like"/>
    <property type="match status" value="1"/>
</dbReference>
<keyword evidence="6" id="KW-1185">Reference proteome</keyword>
<accession>A0ABW3NAZ3</accession>
<feature type="domain" description="DNA mismatch repair MutH/Type II restriction enzyme Sau3AI" evidence="4">
    <location>
        <begin position="50"/>
        <end position="150"/>
    </location>
</feature>
<dbReference type="Proteomes" id="UP001597041">
    <property type="component" value="Unassembled WGS sequence"/>
</dbReference>
<sequence>MIYETEEELLEKAIAAEGKSFKDLDQKGRLSNTKSKGGLGHIIEESYFGYEVNSNAAPDFEELDIELKVTPFKMNKNGTVSSKERLVLNIINYMEEIQYNFETSSFWNKNKKLLLMLYQWLPNTDREDYQIYKSFLFTFPEADLEIIKQDWETIINKINAGKAHELSEGDTNYLGACTKGASNKQLRPQPYSDITAMQRAYSLKQSYMTALIRKIIKKEELVSFTKKEELHKLSFEDILKNRFKNYIGMSDMEIADKLGIEYNGKAKSSIALLISALLGIKGTRLDNIEEFSKANIQFKTIRLEPNGLPREHMSFENIHFDEWVHEDWEESSVREKFMSTKFLFVVFQFYETKKENPARVPYLKGIRLWNMPLQIIDNEVRGIYDEVNRLMEIGLDLKVKAYGKGTRQENNFPKAGFNGVAHVRPKGRDGKDTVTLPTGQVVTKQCLWLNREFIANIIDNTSK</sequence>
<dbReference type="InterPro" id="IPR011335">
    <property type="entry name" value="Restrct_endonuc-II-like"/>
</dbReference>
<protein>
    <submittedName>
        <fullName evidence="5">Sau3AI family type II restriction endonuclease</fullName>
    </submittedName>
</protein>
<evidence type="ECO:0000313" key="5">
    <source>
        <dbReference type="EMBL" id="MFD1064792.1"/>
    </source>
</evidence>
<evidence type="ECO:0000313" key="6">
    <source>
        <dbReference type="Proteomes" id="UP001597041"/>
    </source>
</evidence>
<keyword evidence="3" id="KW-0378">Hydrolase</keyword>
<dbReference type="SUPFAM" id="SSF52980">
    <property type="entry name" value="Restriction endonuclease-like"/>
    <property type="match status" value="2"/>
</dbReference>
<evidence type="ECO:0000256" key="1">
    <source>
        <dbReference type="ARBA" id="ARBA00022722"/>
    </source>
</evidence>
<dbReference type="NCBIfam" id="NF040973">
    <property type="entry name" value="restrict_Sau3AI"/>
    <property type="match status" value="1"/>
</dbReference>
<dbReference type="EMBL" id="JBHTKK010000001">
    <property type="protein sequence ID" value="MFD1064792.1"/>
    <property type="molecule type" value="Genomic_DNA"/>
</dbReference>
<reference evidence="6" key="1">
    <citation type="journal article" date="2019" name="Int. J. Syst. Evol. Microbiol.">
        <title>The Global Catalogue of Microorganisms (GCM) 10K type strain sequencing project: providing services to taxonomists for standard genome sequencing and annotation.</title>
        <authorList>
            <consortium name="The Broad Institute Genomics Platform"/>
            <consortium name="The Broad Institute Genome Sequencing Center for Infectious Disease"/>
            <person name="Wu L."/>
            <person name="Ma J."/>
        </authorList>
    </citation>
    <scope>NUCLEOTIDE SEQUENCE [LARGE SCALE GENOMIC DNA]</scope>
    <source>
        <strain evidence="6">CCUG 56608</strain>
    </source>
</reference>
<keyword evidence="1" id="KW-0540">Nuclease</keyword>
<name>A0ABW3NAZ3_9BACI</name>
<evidence type="ECO:0000256" key="2">
    <source>
        <dbReference type="ARBA" id="ARBA00022759"/>
    </source>
</evidence>
<gene>
    <name evidence="5" type="ORF">ACFQ19_02030</name>
</gene>
<dbReference type="InterPro" id="IPR037057">
    <property type="entry name" value="DNA_rep_MutH/T2_RE_sf"/>
</dbReference>
<dbReference type="Gene3D" id="3.40.600.10">
    <property type="entry name" value="DNA mismatch repair MutH/Restriction endonuclease, type II"/>
    <property type="match status" value="2"/>
</dbReference>
<dbReference type="RefSeq" id="WP_379590257.1">
    <property type="nucleotide sequence ID" value="NZ_JBHTKK010000001.1"/>
</dbReference>
<comment type="caution">
    <text evidence="5">The sequence shown here is derived from an EMBL/GenBank/DDBJ whole genome shotgun (WGS) entry which is preliminary data.</text>
</comment>
<dbReference type="GO" id="GO:0004519">
    <property type="term" value="F:endonuclease activity"/>
    <property type="evidence" value="ECO:0007669"/>
    <property type="project" value="UniProtKB-KW"/>
</dbReference>
<evidence type="ECO:0000256" key="3">
    <source>
        <dbReference type="ARBA" id="ARBA00022801"/>
    </source>
</evidence>
<keyword evidence="2 5" id="KW-0255">Endonuclease</keyword>
<dbReference type="InterPro" id="IPR011337">
    <property type="entry name" value="DNA_rep_MutH/RE_typeII_Sau3AI"/>
</dbReference>
<proteinExistence type="predicted"/>
<dbReference type="Pfam" id="PF02976">
    <property type="entry name" value="MutH"/>
    <property type="match status" value="2"/>
</dbReference>
<dbReference type="CDD" id="cd22355">
    <property type="entry name" value="Sau3AI_C"/>
    <property type="match status" value="1"/>
</dbReference>